<gene>
    <name evidence="1" type="ORF">DPMN_178726</name>
</gene>
<dbReference type="Proteomes" id="UP000828390">
    <property type="component" value="Unassembled WGS sequence"/>
</dbReference>
<evidence type="ECO:0000313" key="1">
    <source>
        <dbReference type="EMBL" id="KAH3777286.1"/>
    </source>
</evidence>
<organism evidence="1 2">
    <name type="scientific">Dreissena polymorpha</name>
    <name type="common">Zebra mussel</name>
    <name type="synonym">Mytilus polymorpha</name>
    <dbReference type="NCBI Taxonomy" id="45954"/>
    <lineage>
        <taxon>Eukaryota</taxon>
        <taxon>Metazoa</taxon>
        <taxon>Spiralia</taxon>
        <taxon>Lophotrochozoa</taxon>
        <taxon>Mollusca</taxon>
        <taxon>Bivalvia</taxon>
        <taxon>Autobranchia</taxon>
        <taxon>Heteroconchia</taxon>
        <taxon>Euheterodonta</taxon>
        <taxon>Imparidentia</taxon>
        <taxon>Neoheterodontei</taxon>
        <taxon>Myida</taxon>
        <taxon>Dreissenoidea</taxon>
        <taxon>Dreissenidae</taxon>
        <taxon>Dreissena</taxon>
    </lineage>
</organism>
<protein>
    <submittedName>
        <fullName evidence="1">Uncharacterized protein</fullName>
    </submittedName>
</protein>
<keyword evidence="2" id="KW-1185">Reference proteome</keyword>
<comment type="caution">
    <text evidence="1">The sequence shown here is derived from an EMBL/GenBank/DDBJ whole genome shotgun (WGS) entry which is preliminary data.</text>
</comment>
<dbReference type="EMBL" id="JAIWYP010000009">
    <property type="protein sequence ID" value="KAH3777286.1"/>
    <property type="molecule type" value="Genomic_DNA"/>
</dbReference>
<evidence type="ECO:0000313" key="2">
    <source>
        <dbReference type="Proteomes" id="UP000828390"/>
    </source>
</evidence>
<dbReference type="AlphaFoldDB" id="A0A9D4ECQ2"/>
<accession>A0A9D4ECQ2</accession>
<sequence length="285" mass="33022">MAVSGYKTIWKLVNTTTNVKVTQETTRCVLKVIDPEGVALRSAHRLRRRVYTNKAHEEIELLTKVHDDWAKNATSRVFTCLYYKQKEKTASPISTNFELVRKINNTNFLTNFKQTIHIEKTAPRPESHIFPPIVTIFELFHDREKNHVRKTAPPPGGHVFQPTGTIFKLKKRHILYTNILAKSMCLLDMIWANVLTKFHEDRRRNAVSSVSKAKVWLRTQKFRTDGQKDGRMDNAKTIYIASPLAGDNQIKINNRHITFKRKKMSLNLVILKELNKSVTIYVKAI</sequence>
<reference evidence="1" key="2">
    <citation type="submission" date="2020-11" db="EMBL/GenBank/DDBJ databases">
        <authorList>
            <person name="McCartney M.A."/>
            <person name="Auch B."/>
            <person name="Kono T."/>
            <person name="Mallez S."/>
            <person name="Becker A."/>
            <person name="Gohl D.M."/>
            <person name="Silverstein K.A.T."/>
            <person name="Koren S."/>
            <person name="Bechman K.B."/>
            <person name="Herman A."/>
            <person name="Abrahante J.E."/>
            <person name="Garbe J."/>
        </authorList>
    </citation>
    <scope>NUCLEOTIDE SEQUENCE</scope>
    <source>
        <strain evidence="1">Duluth1</strain>
        <tissue evidence="1">Whole animal</tissue>
    </source>
</reference>
<reference evidence="1" key="1">
    <citation type="journal article" date="2019" name="bioRxiv">
        <title>The Genome of the Zebra Mussel, Dreissena polymorpha: A Resource for Invasive Species Research.</title>
        <authorList>
            <person name="McCartney M.A."/>
            <person name="Auch B."/>
            <person name="Kono T."/>
            <person name="Mallez S."/>
            <person name="Zhang Y."/>
            <person name="Obille A."/>
            <person name="Becker A."/>
            <person name="Abrahante J.E."/>
            <person name="Garbe J."/>
            <person name="Badalamenti J.P."/>
            <person name="Herman A."/>
            <person name="Mangelson H."/>
            <person name="Liachko I."/>
            <person name="Sullivan S."/>
            <person name="Sone E.D."/>
            <person name="Koren S."/>
            <person name="Silverstein K.A.T."/>
            <person name="Beckman K.B."/>
            <person name="Gohl D.M."/>
        </authorList>
    </citation>
    <scope>NUCLEOTIDE SEQUENCE</scope>
    <source>
        <strain evidence="1">Duluth1</strain>
        <tissue evidence="1">Whole animal</tissue>
    </source>
</reference>
<name>A0A9D4ECQ2_DREPO</name>
<proteinExistence type="predicted"/>